<evidence type="ECO:0000256" key="2">
    <source>
        <dbReference type="ARBA" id="ARBA00006683"/>
    </source>
</evidence>
<accession>A0AAU0MH51</accession>
<dbReference type="CDD" id="cd05387">
    <property type="entry name" value="BY-kinase"/>
    <property type="match status" value="1"/>
</dbReference>
<keyword evidence="6 18" id="KW-0808">Transferase</keyword>
<keyword evidence="12 15" id="KW-0472">Membrane</keyword>
<evidence type="ECO:0000313" key="19">
    <source>
        <dbReference type="Proteomes" id="UP001329313"/>
    </source>
</evidence>
<dbReference type="InterPro" id="IPR005702">
    <property type="entry name" value="Wzc-like_C"/>
</dbReference>
<sequence>MKSDFSGWTLARVGDALRKFWLLILALTLVGGVAAFGLSATVTPVFQSTATLYFALNQGTSASDLNQGSTYTQNQMLSFAQLATSSRVLEPVIEELGLEDTPRQLARSIAVSIPQDTVILQVQASSTDPEQSAAIANAISESLAAVVGEVGPRGPEGSATITATVIDEAVVPLFQAIPNKPRDAALGALLGLMLGVLTALVVAMADTRIRREETLAQVTPAPILGSITRTPSPGGGPQGLMVAREPLGHTAEEFRRIRSSLTYASVADRARRILITSSVPAEGKSTFAANLALTLAGLRHSVLLIDADLRRPRVAEYFGVEGAVGLTGVLVGEVDLDVAKFSRTDSTLDVLPSGAVPPNPSEMLTSDAMRQLLAAVTDHYDFVLVDSPPVLSVADANLLSPLMDGVIVVVDATKTRRPQLTETLRMLENAGARVLGLVLNKARAPRRRQSYYADEGAQPELARD</sequence>
<dbReference type="AlphaFoldDB" id="A0AAU0MH51"/>
<dbReference type="Pfam" id="PF13614">
    <property type="entry name" value="AAA_31"/>
    <property type="match status" value="1"/>
</dbReference>
<dbReference type="GO" id="GO:0005886">
    <property type="term" value="C:plasma membrane"/>
    <property type="evidence" value="ECO:0007669"/>
    <property type="project" value="UniProtKB-SubCell"/>
</dbReference>
<keyword evidence="7 15" id="KW-0812">Transmembrane</keyword>
<dbReference type="EMBL" id="CP137080">
    <property type="protein sequence ID" value="WOQ69831.1"/>
    <property type="molecule type" value="Genomic_DNA"/>
</dbReference>
<comment type="subcellular location">
    <subcellularLocation>
        <location evidence="1">Cell inner membrane</location>
        <topology evidence="1">Multi-pass membrane protein</topology>
    </subcellularLocation>
</comment>
<keyword evidence="9" id="KW-0418">Kinase</keyword>
<feature type="domain" description="AAA" evidence="17">
    <location>
        <begin position="283"/>
        <end position="414"/>
    </location>
</feature>
<dbReference type="SUPFAM" id="SSF52540">
    <property type="entry name" value="P-loop containing nucleoside triphosphate hydrolases"/>
    <property type="match status" value="1"/>
</dbReference>
<comment type="catalytic activity">
    <reaction evidence="14">
        <text>L-tyrosyl-[protein] + ATP = O-phospho-L-tyrosyl-[protein] + ADP + H(+)</text>
        <dbReference type="Rhea" id="RHEA:10596"/>
        <dbReference type="Rhea" id="RHEA-COMP:10136"/>
        <dbReference type="Rhea" id="RHEA-COMP:20101"/>
        <dbReference type="ChEBI" id="CHEBI:15378"/>
        <dbReference type="ChEBI" id="CHEBI:30616"/>
        <dbReference type="ChEBI" id="CHEBI:46858"/>
        <dbReference type="ChEBI" id="CHEBI:61978"/>
        <dbReference type="ChEBI" id="CHEBI:456216"/>
    </reaction>
</comment>
<dbReference type="Gene3D" id="3.40.50.300">
    <property type="entry name" value="P-loop containing nucleotide triphosphate hydrolases"/>
    <property type="match status" value="1"/>
</dbReference>
<organism evidence="18 19">
    <name type="scientific">Microbacterium limosum</name>
    <dbReference type="NCBI Taxonomy" id="3079935"/>
    <lineage>
        <taxon>Bacteria</taxon>
        <taxon>Bacillati</taxon>
        <taxon>Actinomycetota</taxon>
        <taxon>Actinomycetes</taxon>
        <taxon>Micrococcales</taxon>
        <taxon>Microbacteriaceae</taxon>
        <taxon>Microbacterium</taxon>
    </lineage>
</organism>
<keyword evidence="8" id="KW-0547">Nucleotide-binding</keyword>
<comment type="similarity">
    <text evidence="3">Belongs to the etk/wzc family.</text>
</comment>
<dbReference type="InterPro" id="IPR027417">
    <property type="entry name" value="P-loop_NTPase"/>
</dbReference>
<evidence type="ECO:0000256" key="11">
    <source>
        <dbReference type="ARBA" id="ARBA00022989"/>
    </source>
</evidence>
<dbReference type="PANTHER" id="PTHR32309">
    <property type="entry name" value="TYROSINE-PROTEIN KINASE"/>
    <property type="match status" value="1"/>
</dbReference>
<keyword evidence="19" id="KW-1185">Reference proteome</keyword>
<comment type="similarity">
    <text evidence="2">Belongs to the CpsC/CapA family.</text>
</comment>
<evidence type="ECO:0000259" key="16">
    <source>
        <dbReference type="Pfam" id="PF02706"/>
    </source>
</evidence>
<evidence type="ECO:0000256" key="8">
    <source>
        <dbReference type="ARBA" id="ARBA00022741"/>
    </source>
</evidence>
<evidence type="ECO:0000256" key="5">
    <source>
        <dbReference type="ARBA" id="ARBA00022519"/>
    </source>
</evidence>
<proteinExistence type="inferred from homology"/>
<evidence type="ECO:0000256" key="14">
    <source>
        <dbReference type="ARBA" id="ARBA00053015"/>
    </source>
</evidence>
<feature type="domain" description="Polysaccharide chain length determinant N-terminal" evidence="16">
    <location>
        <begin position="15"/>
        <end position="96"/>
    </location>
</feature>
<evidence type="ECO:0000256" key="13">
    <source>
        <dbReference type="ARBA" id="ARBA00023137"/>
    </source>
</evidence>
<dbReference type="GO" id="GO:0004715">
    <property type="term" value="F:non-membrane spanning protein tyrosine kinase activity"/>
    <property type="evidence" value="ECO:0007669"/>
    <property type="project" value="UniProtKB-EC"/>
</dbReference>
<evidence type="ECO:0000256" key="7">
    <source>
        <dbReference type="ARBA" id="ARBA00022692"/>
    </source>
</evidence>
<reference evidence="18 19" key="1">
    <citation type="submission" date="2023-10" db="EMBL/GenBank/DDBJ databases">
        <title>Y20.</title>
        <authorList>
            <person name="Zhang G."/>
            <person name="Ding Y."/>
        </authorList>
    </citation>
    <scope>NUCLEOTIDE SEQUENCE [LARGE SCALE GENOMIC DNA]</scope>
    <source>
        <strain evidence="18 19">Y20</strain>
    </source>
</reference>
<keyword evidence="10" id="KW-0067">ATP-binding</keyword>
<dbReference type="EC" id="2.7.10.2" evidence="18"/>
<protein>
    <submittedName>
        <fullName evidence="18">Polysaccharide biosynthesis tyrosine autokinase</fullName>
        <ecNumber evidence="18">2.7.10.2</ecNumber>
    </submittedName>
</protein>
<gene>
    <name evidence="18" type="ORF">RYJ27_00860</name>
</gene>
<dbReference type="InterPro" id="IPR003856">
    <property type="entry name" value="LPS_length_determ_N"/>
</dbReference>
<evidence type="ECO:0000256" key="12">
    <source>
        <dbReference type="ARBA" id="ARBA00023136"/>
    </source>
</evidence>
<evidence type="ECO:0000256" key="15">
    <source>
        <dbReference type="SAM" id="Phobius"/>
    </source>
</evidence>
<keyword evidence="13" id="KW-0829">Tyrosine-protein kinase</keyword>
<dbReference type="GO" id="GO:0005524">
    <property type="term" value="F:ATP binding"/>
    <property type="evidence" value="ECO:0007669"/>
    <property type="project" value="UniProtKB-KW"/>
</dbReference>
<dbReference type="NCBIfam" id="TIGR01007">
    <property type="entry name" value="eps_fam"/>
    <property type="match status" value="1"/>
</dbReference>
<feature type="transmembrane region" description="Helical" evidence="15">
    <location>
        <begin position="184"/>
        <end position="205"/>
    </location>
</feature>
<keyword evidence="11 15" id="KW-1133">Transmembrane helix</keyword>
<dbReference type="RefSeq" id="WP_330170925.1">
    <property type="nucleotide sequence ID" value="NZ_CP137080.1"/>
</dbReference>
<evidence type="ECO:0000256" key="6">
    <source>
        <dbReference type="ARBA" id="ARBA00022679"/>
    </source>
</evidence>
<dbReference type="Proteomes" id="UP001329313">
    <property type="component" value="Chromosome"/>
</dbReference>
<evidence type="ECO:0000256" key="10">
    <source>
        <dbReference type="ARBA" id="ARBA00022840"/>
    </source>
</evidence>
<dbReference type="PANTHER" id="PTHR32309:SF31">
    <property type="entry name" value="CAPSULAR EXOPOLYSACCHARIDE FAMILY"/>
    <property type="match status" value="1"/>
</dbReference>
<dbReference type="KEGG" id="mliy:RYJ27_00860"/>
<feature type="transmembrane region" description="Helical" evidence="15">
    <location>
        <begin position="20"/>
        <end position="42"/>
    </location>
</feature>
<name>A0AAU0MH51_9MICO</name>
<keyword evidence="4" id="KW-1003">Cell membrane</keyword>
<evidence type="ECO:0000256" key="3">
    <source>
        <dbReference type="ARBA" id="ARBA00008883"/>
    </source>
</evidence>
<evidence type="ECO:0000313" key="18">
    <source>
        <dbReference type="EMBL" id="WOQ69831.1"/>
    </source>
</evidence>
<evidence type="ECO:0000256" key="9">
    <source>
        <dbReference type="ARBA" id="ARBA00022777"/>
    </source>
</evidence>
<dbReference type="InterPro" id="IPR025669">
    <property type="entry name" value="AAA_dom"/>
</dbReference>
<evidence type="ECO:0000259" key="17">
    <source>
        <dbReference type="Pfam" id="PF13614"/>
    </source>
</evidence>
<evidence type="ECO:0000256" key="1">
    <source>
        <dbReference type="ARBA" id="ARBA00004429"/>
    </source>
</evidence>
<dbReference type="InterPro" id="IPR050445">
    <property type="entry name" value="Bact_polysacc_biosynth/exp"/>
</dbReference>
<keyword evidence="5" id="KW-0997">Cell inner membrane</keyword>
<evidence type="ECO:0000256" key="4">
    <source>
        <dbReference type="ARBA" id="ARBA00022475"/>
    </source>
</evidence>
<dbReference type="Pfam" id="PF02706">
    <property type="entry name" value="Wzz"/>
    <property type="match status" value="1"/>
</dbReference>